<dbReference type="GO" id="GO:0005886">
    <property type="term" value="C:plasma membrane"/>
    <property type="evidence" value="ECO:0007669"/>
    <property type="project" value="TreeGrafter"/>
</dbReference>
<feature type="chain" id="PRO_5025439584" evidence="13">
    <location>
        <begin position="19"/>
        <end position="777"/>
    </location>
</feature>
<dbReference type="InterPro" id="IPR001590">
    <property type="entry name" value="Peptidase_M12B"/>
</dbReference>
<organism evidence="17 18">
    <name type="scientific">Podarcis muralis</name>
    <name type="common">Wall lizard</name>
    <name type="synonym">Lacerta muralis</name>
    <dbReference type="NCBI Taxonomy" id="64176"/>
    <lineage>
        <taxon>Eukaryota</taxon>
        <taxon>Metazoa</taxon>
        <taxon>Chordata</taxon>
        <taxon>Craniata</taxon>
        <taxon>Vertebrata</taxon>
        <taxon>Euteleostomi</taxon>
        <taxon>Lepidosauria</taxon>
        <taxon>Squamata</taxon>
        <taxon>Bifurcata</taxon>
        <taxon>Unidentata</taxon>
        <taxon>Episquamata</taxon>
        <taxon>Laterata</taxon>
        <taxon>Lacertibaenia</taxon>
        <taxon>Lacertidae</taxon>
        <taxon>Podarcis</taxon>
    </lineage>
</organism>
<dbReference type="Pfam" id="PF08516">
    <property type="entry name" value="ADAM_CR"/>
    <property type="match status" value="1"/>
</dbReference>
<keyword evidence="7 12" id="KW-1133">Transmembrane helix</keyword>
<evidence type="ECO:0000256" key="6">
    <source>
        <dbReference type="ARBA" id="ARBA00022692"/>
    </source>
</evidence>
<reference evidence="17 18" key="1">
    <citation type="journal article" date="2019" name="Proc. Natl. Acad. Sci. U.S.A.">
        <title>Regulatory changes in pterin and carotenoid genes underlie balanced color polymorphisms in the wall lizard.</title>
        <authorList>
            <person name="Andrade P."/>
            <person name="Pinho C."/>
            <person name="Perez I de Lanuza G."/>
            <person name="Afonso S."/>
            <person name="Brejcha J."/>
            <person name="Rubin C.J."/>
            <person name="Wallerman O."/>
            <person name="Pereira P."/>
            <person name="Sabatino S.J."/>
            <person name="Bellati A."/>
            <person name="Pellitteri-Rosa D."/>
            <person name="Bosakova Z."/>
            <person name="Bunikis I."/>
            <person name="Carretero M.A."/>
            <person name="Feiner N."/>
            <person name="Marsik P."/>
            <person name="Pauperio F."/>
            <person name="Salvi D."/>
            <person name="Soler L."/>
            <person name="While G.M."/>
            <person name="Uller T."/>
            <person name="Font E."/>
            <person name="Andersson L."/>
            <person name="Carneiro M."/>
        </authorList>
    </citation>
    <scope>NUCLEOTIDE SEQUENCE</scope>
</reference>
<proteinExistence type="predicted"/>
<feature type="domain" description="EGF-like" evidence="14">
    <location>
        <begin position="628"/>
        <end position="662"/>
    </location>
</feature>
<dbReference type="PROSITE" id="PS50026">
    <property type="entry name" value="EGF_3"/>
    <property type="match status" value="1"/>
</dbReference>
<dbReference type="PROSITE" id="PS50215">
    <property type="entry name" value="ADAM_MEPRO"/>
    <property type="match status" value="1"/>
</dbReference>
<feature type="transmembrane region" description="Helical" evidence="12">
    <location>
        <begin position="695"/>
        <end position="715"/>
    </location>
</feature>
<evidence type="ECO:0000256" key="11">
    <source>
        <dbReference type="SAM" id="MobiDB-lite"/>
    </source>
</evidence>
<feature type="domain" description="Disintegrin" evidence="15">
    <location>
        <begin position="401"/>
        <end position="488"/>
    </location>
</feature>
<evidence type="ECO:0000256" key="5">
    <source>
        <dbReference type="ARBA" id="ARBA00022656"/>
    </source>
</evidence>
<dbReference type="Ensembl" id="ENSPMRT00000019272.1">
    <property type="protein sequence ID" value="ENSPMRP00000018113.1"/>
    <property type="gene ID" value="ENSPMRG00000011923.1"/>
</dbReference>
<evidence type="ECO:0000256" key="3">
    <source>
        <dbReference type="ARBA" id="ARBA00022525"/>
    </source>
</evidence>
<reference evidence="17" key="2">
    <citation type="submission" date="2025-08" db="UniProtKB">
        <authorList>
            <consortium name="Ensembl"/>
        </authorList>
    </citation>
    <scope>IDENTIFICATION</scope>
</reference>
<dbReference type="InterPro" id="IPR013111">
    <property type="entry name" value="EGF_extracell"/>
</dbReference>
<dbReference type="InterPro" id="IPR024079">
    <property type="entry name" value="MetalloPept_cat_dom_sf"/>
</dbReference>
<evidence type="ECO:0000256" key="10">
    <source>
        <dbReference type="PROSITE-ProRule" id="PRU00076"/>
    </source>
</evidence>
<dbReference type="InterPro" id="IPR002870">
    <property type="entry name" value="Peptidase_M12B_N"/>
</dbReference>
<dbReference type="GO" id="GO:0007339">
    <property type="term" value="P:binding of sperm to zona pellucida"/>
    <property type="evidence" value="ECO:0007669"/>
    <property type="project" value="TreeGrafter"/>
</dbReference>
<dbReference type="Proteomes" id="UP000472272">
    <property type="component" value="Chromosome 7"/>
</dbReference>
<dbReference type="GO" id="GO:0004222">
    <property type="term" value="F:metalloendopeptidase activity"/>
    <property type="evidence" value="ECO:0007669"/>
    <property type="project" value="InterPro"/>
</dbReference>
<dbReference type="CDD" id="cd04269">
    <property type="entry name" value="ZnMc_adamalysin_II_like"/>
    <property type="match status" value="1"/>
</dbReference>
<evidence type="ECO:0000259" key="15">
    <source>
        <dbReference type="PROSITE" id="PS50214"/>
    </source>
</evidence>
<dbReference type="Pfam" id="PF00200">
    <property type="entry name" value="Disintegrin"/>
    <property type="match status" value="1"/>
</dbReference>
<keyword evidence="5" id="KW-0800">Toxin</keyword>
<evidence type="ECO:0000256" key="2">
    <source>
        <dbReference type="ARBA" id="ARBA00004613"/>
    </source>
</evidence>
<evidence type="ECO:0000256" key="7">
    <source>
        <dbReference type="ARBA" id="ARBA00022989"/>
    </source>
</evidence>
<dbReference type="InterPro" id="IPR006586">
    <property type="entry name" value="ADAM_Cys-rich"/>
</dbReference>
<evidence type="ECO:0000256" key="9">
    <source>
        <dbReference type="ARBA" id="ARBA00023157"/>
    </source>
</evidence>
<dbReference type="AlphaFoldDB" id="A0A670J0U9"/>
<feature type="disulfide bond" evidence="10">
    <location>
        <begin position="652"/>
        <end position="661"/>
    </location>
</feature>
<keyword evidence="3" id="KW-0964">Secreted</keyword>
<dbReference type="FunFam" id="4.10.70.10:FF:000001">
    <property type="entry name" value="Disintegrin and metalloproteinase domain-containing protein 22"/>
    <property type="match status" value="1"/>
</dbReference>
<protein>
    <submittedName>
        <fullName evidence="17">Disintegrin and metalloproteinase domain-containing protein 2-like</fullName>
    </submittedName>
</protein>
<dbReference type="SUPFAM" id="SSF55486">
    <property type="entry name" value="Metalloproteases ('zincins'), catalytic domain"/>
    <property type="match status" value="1"/>
</dbReference>
<dbReference type="GO" id="GO:0006508">
    <property type="term" value="P:proteolysis"/>
    <property type="evidence" value="ECO:0007669"/>
    <property type="project" value="InterPro"/>
</dbReference>
<dbReference type="Pfam" id="PF01562">
    <property type="entry name" value="Pep_M12B_propep"/>
    <property type="match status" value="1"/>
</dbReference>
<evidence type="ECO:0000313" key="18">
    <source>
        <dbReference type="Proteomes" id="UP000472272"/>
    </source>
</evidence>
<feature type="region of interest" description="Disordered" evidence="11">
    <location>
        <begin position="752"/>
        <end position="777"/>
    </location>
</feature>
<accession>A0A670J0U9</accession>
<dbReference type="GO" id="GO:0008584">
    <property type="term" value="P:male gonad development"/>
    <property type="evidence" value="ECO:0007669"/>
    <property type="project" value="TreeGrafter"/>
</dbReference>
<evidence type="ECO:0000256" key="8">
    <source>
        <dbReference type="ARBA" id="ARBA00023136"/>
    </source>
</evidence>
<dbReference type="InterPro" id="IPR001762">
    <property type="entry name" value="Disintegrin_dom"/>
</dbReference>
<comment type="caution">
    <text evidence="10">Lacks conserved residue(s) required for the propagation of feature annotation.</text>
</comment>
<name>A0A670J0U9_PODMU</name>
<comment type="subcellular location">
    <subcellularLocation>
        <location evidence="1">Membrane</location>
        <topology evidence="1">Single-pass membrane protein</topology>
    </subcellularLocation>
    <subcellularLocation>
        <location evidence="2">Secreted</location>
    </subcellularLocation>
</comment>
<dbReference type="GO" id="GO:0005576">
    <property type="term" value="C:extracellular region"/>
    <property type="evidence" value="ECO:0007669"/>
    <property type="project" value="UniProtKB-SubCell"/>
</dbReference>
<dbReference type="SUPFAM" id="SSF57552">
    <property type="entry name" value="Blood coagulation inhibitor (disintegrin)"/>
    <property type="match status" value="1"/>
</dbReference>
<dbReference type="InterPro" id="IPR036436">
    <property type="entry name" value="Disintegrin_dom_sf"/>
</dbReference>
<gene>
    <name evidence="17" type="primary">LOC114601057</name>
</gene>
<dbReference type="Pfam" id="PF07974">
    <property type="entry name" value="EGF_2"/>
    <property type="match status" value="1"/>
</dbReference>
<dbReference type="Pfam" id="PF01421">
    <property type="entry name" value="Reprolysin"/>
    <property type="match status" value="1"/>
</dbReference>
<dbReference type="PANTHER" id="PTHR11905:SF158">
    <property type="entry name" value="DISINTEGRIN AND METALLOPROTEINASE DOMAIN-CONTAINING PROTEIN 18"/>
    <property type="match status" value="1"/>
</dbReference>
<dbReference type="PROSITE" id="PS01186">
    <property type="entry name" value="EGF_2"/>
    <property type="match status" value="1"/>
</dbReference>
<dbReference type="InterPro" id="IPR000742">
    <property type="entry name" value="EGF"/>
</dbReference>
<reference evidence="17" key="3">
    <citation type="submission" date="2025-09" db="UniProtKB">
        <authorList>
            <consortium name="Ensembl"/>
        </authorList>
    </citation>
    <scope>IDENTIFICATION</scope>
</reference>
<dbReference type="PROSITE" id="PS50214">
    <property type="entry name" value="DISINTEGRIN_2"/>
    <property type="match status" value="1"/>
</dbReference>
<feature type="domain" description="Peptidase M12B" evidence="16">
    <location>
        <begin position="189"/>
        <end position="387"/>
    </location>
</feature>
<dbReference type="PANTHER" id="PTHR11905">
    <property type="entry name" value="ADAM A DISINTEGRIN AND METALLOPROTEASE DOMAIN"/>
    <property type="match status" value="1"/>
</dbReference>
<evidence type="ECO:0000256" key="13">
    <source>
        <dbReference type="SAM" id="SignalP"/>
    </source>
</evidence>
<keyword evidence="6 12" id="KW-0812">Transmembrane</keyword>
<dbReference type="GO" id="GO:0007155">
    <property type="term" value="P:cell adhesion"/>
    <property type="evidence" value="ECO:0007669"/>
    <property type="project" value="TreeGrafter"/>
</dbReference>
<evidence type="ECO:0000256" key="12">
    <source>
        <dbReference type="SAM" id="Phobius"/>
    </source>
</evidence>
<evidence type="ECO:0000259" key="16">
    <source>
        <dbReference type="PROSITE" id="PS50215"/>
    </source>
</evidence>
<evidence type="ECO:0000259" key="14">
    <source>
        <dbReference type="PROSITE" id="PS50026"/>
    </source>
</evidence>
<keyword evidence="18" id="KW-1185">Reference proteome</keyword>
<keyword evidence="8 12" id="KW-0472">Membrane</keyword>
<dbReference type="OMA" id="NHMGADT"/>
<keyword evidence="4 10" id="KW-0245">EGF-like domain</keyword>
<dbReference type="Gene3D" id="4.10.70.10">
    <property type="entry name" value="Disintegrin domain"/>
    <property type="match status" value="1"/>
</dbReference>
<feature type="signal peptide" evidence="13">
    <location>
        <begin position="1"/>
        <end position="18"/>
    </location>
</feature>
<dbReference type="Gene3D" id="3.40.390.10">
    <property type="entry name" value="Collagenase (Catalytic Domain)"/>
    <property type="match status" value="1"/>
</dbReference>
<sequence length="777" mass="86377">MKLVAAAALLLFVAGLDCQTFLDITIPKKIPSNMTEDGLGEDESTQTYIITVKKKTYIIHLRQQTFLPNDFWVYTYNRGGFVNPSSPHIQGECFYQGYIQGFPNSVAILSTCHGLRGLLQFENVSYGVEHLKDSANFEHLIYQINNKNLQSLLRREDLPSTERQLGSEGMPYKLLSDNAPLSDVTKVHRYIEMYIVLDKGLYNFLGGSKEIVTDSIAQLIGFVNSMFSSLNITVVLSSLEFWTDHNKISTSGEPDVLLRKFLRWKNSYLVLRPHDLALLLVYREKPNYIGAGFMGKLCVRNFDAGVALYQKSMSKEPFSVILAQLLGLNLGMEYDNGKDCKCPGGFVCIMNTEAVLSSGIKAFSSCSIEDFQYFIKFRGAHCLSNRPNLKLFYKKRSPRSRALCGNGVLEAGEKCDCGSEEECKYSKCCTSSCTFLRGAVCSNELCCENCQFKPRNTICRAAVDSVCDFPEYCNGSSASCPSNVYAQNGYSCASNSGYCYGGSCQSADLQCQDLFGEKSKSAPQACYEEINGETDRFGHCGIDIRKGFKTCSLRDIKCGKLICLYPTRNPYVDMDVPVLYIPFQDTLCISLDLQQPEGFPDPMLVKEGTKCGTEKVCLKQVCEKYDVLKYDCDPTKTCLGHGICNNKRNCHCDPGWAPPNCKEKGGPLGGSIDSGLRMLASDITERAIEDNMRTWVLLSIFLFLPIVVGSAILIVKWARISNYFIEDSGSLGDSDSYTISDEYSMSDKTSIGARCGKEGKTLHPQSGHGHLLKNKSR</sequence>
<dbReference type="InterPro" id="IPR034027">
    <property type="entry name" value="Reprolysin_adamalysin"/>
</dbReference>
<dbReference type="GeneTree" id="ENSGT00940000161015"/>
<dbReference type="SMART" id="SM00608">
    <property type="entry name" value="ACR"/>
    <property type="match status" value="1"/>
</dbReference>
<keyword evidence="9 10" id="KW-1015">Disulfide bond</keyword>
<evidence type="ECO:0000256" key="4">
    <source>
        <dbReference type="ARBA" id="ARBA00022536"/>
    </source>
</evidence>
<evidence type="ECO:0000313" key="17">
    <source>
        <dbReference type="Ensembl" id="ENSPMRP00000018113.1"/>
    </source>
</evidence>
<dbReference type="GO" id="GO:0090729">
    <property type="term" value="F:toxin activity"/>
    <property type="evidence" value="ECO:0007669"/>
    <property type="project" value="UniProtKB-KW"/>
</dbReference>
<evidence type="ECO:0000256" key="1">
    <source>
        <dbReference type="ARBA" id="ARBA00004167"/>
    </source>
</evidence>
<keyword evidence="13" id="KW-0732">Signal</keyword>
<dbReference type="SMART" id="SM00050">
    <property type="entry name" value="DISIN"/>
    <property type="match status" value="1"/>
</dbReference>